<sequence length="339" mass="34851">MDARHSTIATLRAASGSSHNLARGTLAGEARAAVGLGTAPTLGVVPGRRLGRQATLSKGLRLLQPPAALPLFDVSVAVLDSLNLMRASMEEEVVLQSTLAVPVHHAFACKIEAYGTPFGAPQLQHVARGDMTEDDKQFAACLAAPPDSDIIGDTPELSLQRMASLGALQHSPSLAAAARGEEAPATPGSAVRGARAGELVRSPSLQTGQKKQKRGAHGGMRGNSVGADNIFEEGNEGGEGDDAAALLDVSTARGRAAVAVASSEAKAGPWRPWQVFAGTDDAVAAMVGVGYLIMRAVGSGRTLATPERLTSRLRRMSLSPRRSPGPLPLGGSRGVMNAA</sequence>
<organism evidence="2 3">
    <name type="scientific">Monoraphidium neglectum</name>
    <dbReference type="NCBI Taxonomy" id="145388"/>
    <lineage>
        <taxon>Eukaryota</taxon>
        <taxon>Viridiplantae</taxon>
        <taxon>Chlorophyta</taxon>
        <taxon>core chlorophytes</taxon>
        <taxon>Chlorophyceae</taxon>
        <taxon>CS clade</taxon>
        <taxon>Sphaeropleales</taxon>
        <taxon>Selenastraceae</taxon>
        <taxon>Monoraphidium</taxon>
    </lineage>
</organism>
<dbReference type="RefSeq" id="XP_013897010.1">
    <property type="nucleotide sequence ID" value="XM_014041556.1"/>
</dbReference>
<evidence type="ECO:0000256" key="1">
    <source>
        <dbReference type="SAM" id="MobiDB-lite"/>
    </source>
</evidence>
<gene>
    <name evidence="2" type="ORF">MNEG_9972</name>
</gene>
<dbReference type="GeneID" id="25742847"/>
<dbReference type="OrthoDB" id="556382at2759"/>
<name>A0A0D2MU81_9CHLO</name>
<proteinExistence type="predicted"/>
<evidence type="ECO:0000313" key="2">
    <source>
        <dbReference type="EMBL" id="KIY97990.1"/>
    </source>
</evidence>
<dbReference type="KEGG" id="mng:MNEG_9972"/>
<accession>A0A0D2MU81</accession>
<dbReference type="Proteomes" id="UP000054498">
    <property type="component" value="Unassembled WGS sequence"/>
</dbReference>
<reference evidence="2 3" key="1">
    <citation type="journal article" date="2013" name="BMC Genomics">
        <title>Reconstruction of the lipid metabolism for the microalga Monoraphidium neglectum from its genome sequence reveals characteristics suitable for biofuel production.</title>
        <authorList>
            <person name="Bogen C."/>
            <person name="Al-Dilaimi A."/>
            <person name="Albersmeier A."/>
            <person name="Wichmann J."/>
            <person name="Grundmann M."/>
            <person name="Rupp O."/>
            <person name="Lauersen K.J."/>
            <person name="Blifernez-Klassen O."/>
            <person name="Kalinowski J."/>
            <person name="Goesmann A."/>
            <person name="Mussgnug J.H."/>
            <person name="Kruse O."/>
        </authorList>
    </citation>
    <scope>NUCLEOTIDE SEQUENCE [LARGE SCALE GENOMIC DNA]</scope>
    <source>
        <strain evidence="2 3">SAG 48.87</strain>
    </source>
</reference>
<protein>
    <submittedName>
        <fullName evidence="2">Uncharacterized protein</fullName>
    </submittedName>
</protein>
<evidence type="ECO:0000313" key="3">
    <source>
        <dbReference type="Proteomes" id="UP000054498"/>
    </source>
</evidence>
<feature type="region of interest" description="Disordered" evidence="1">
    <location>
        <begin position="315"/>
        <end position="339"/>
    </location>
</feature>
<keyword evidence="3" id="KW-1185">Reference proteome</keyword>
<dbReference type="EMBL" id="KK102350">
    <property type="protein sequence ID" value="KIY97990.1"/>
    <property type="molecule type" value="Genomic_DNA"/>
</dbReference>
<dbReference type="AlphaFoldDB" id="A0A0D2MU81"/>
<feature type="region of interest" description="Disordered" evidence="1">
    <location>
        <begin position="204"/>
        <end position="225"/>
    </location>
</feature>